<dbReference type="PROSITE" id="PS51257">
    <property type="entry name" value="PROKAR_LIPOPROTEIN"/>
    <property type="match status" value="1"/>
</dbReference>
<reference evidence="1" key="1">
    <citation type="journal article" date="2014" name="Front. Microbiol.">
        <title>High frequency of phylogenetically diverse reductive dehalogenase-homologous genes in deep subseafloor sedimentary metagenomes.</title>
        <authorList>
            <person name="Kawai M."/>
            <person name="Futagami T."/>
            <person name="Toyoda A."/>
            <person name="Takaki Y."/>
            <person name="Nishi S."/>
            <person name="Hori S."/>
            <person name="Arai W."/>
            <person name="Tsubouchi T."/>
            <person name="Morono Y."/>
            <person name="Uchiyama I."/>
            <person name="Ito T."/>
            <person name="Fujiyama A."/>
            <person name="Inagaki F."/>
            <person name="Takami H."/>
        </authorList>
    </citation>
    <scope>NUCLEOTIDE SEQUENCE</scope>
    <source>
        <strain evidence="1">Expedition CK06-06</strain>
    </source>
</reference>
<gene>
    <name evidence="1" type="ORF">S01H1_40679</name>
</gene>
<sequence length="115" mass="13133">MGFTRLLFRLAGIAALAALVSSCLTQRTPLSVKDRPIKTETYEGLTATVRFLDEAILKAKFREEVNPFLTDYNRMQLRRIIVFEVTVKNEGPEAVLFFMNQLELQYGGKSLQPYN</sequence>
<accession>X0UQN0</accession>
<organism evidence="1">
    <name type="scientific">marine sediment metagenome</name>
    <dbReference type="NCBI Taxonomy" id="412755"/>
    <lineage>
        <taxon>unclassified sequences</taxon>
        <taxon>metagenomes</taxon>
        <taxon>ecological metagenomes</taxon>
    </lineage>
</organism>
<protein>
    <submittedName>
        <fullName evidence="1">Uncharacterized protein</fullName>
    </submittedName>
</protein>
<proteinExistence type="predicted"/>
<evidence type="ECO:0000313" key="1">
    <source>
        <dbReference type="EMBL" id="GAG07965.1"/>
    </source>
</evidence>
<name>X0UQN0_9ZZZZ</name>
<comment type="caution">
    <text evidence="1">The sequence shown here is derived from an EMBL/GenBank/DDBJ whole genome shotgun (WGS) entry which is preliminary data.</text>
</comment>
<feature type="non-terminal residue" evidence="1">
    <location>
        <position position="115"/>
    </location>
</feature>
<dbReference type="EMBL" id="BARS01025770">
    <property type="protein sequence ID" value="GAG07965.1"/>
    <property type="molecule type" value="Genomic_DNA"/>
</dbReference>
<dbReference type="AlphaFoldDB" id="X0UQN0"/>